<dbReference type="AlphaFoldDB" id="A0A2G5C1Z0"/>
<dbReference type="FunCoup" id="A0A2G5C1Z0">
    <property type="interactions" value="2790"/>
</dbReference>
<dbReference type="Pfam" id="PF00646">
    <property type="entry name" value="F-box"/>
    <property type="match status" value="1"/>
</dbReference>
<dbReference type="InterPro" id="IPR036047">
    <property type="entry name" value="F-box-like_dom_sf"/>
</dbReference>
<dbReference type="InterPro" id="IPR001810">
    <property type="entry name" value="F-box_dom"/>
</dbReference>
<dbReference type="InParanoid" id="A0A2G5C1Z0"/>
<sequence length="381" mass="43584">MKKRKLMSGNVAIDRISDLPDHIIIHHIFPYLDMKVIVQASILSNRWRYLWKSTPYLNFHLDQCPRSKKRIYKTRFSTFVDRVLSLRDCSDIHTFSLHCKEILETSRICTWLLVALRWNVENVFLDVDSSFNIGLPHNLFTLDNINRLKLRFWCSSGISKVILPTSICSNSMIKSLELKSVKLPKGNSDGELVFSFPLLGDLVIGSCIHSHLTTFTISAPLLESLELLHPFQAGFGPTNLHMCTPKLRSFIYRGPIYGNYSFENLSQLVSAEIDIWEKVLVVEKQVFDQCIANVLQGIYNVEKLTIPSGLVKAIAASPYMMALVPNVFRNLRYTKLIDWTGDLCIQTITTFLEKLPQIGTFVWSKSAKEEVEFYKQGTLIG</sequence>
<proteinExistence type="predicted"/>
<accession>A0A2G5C1Z0</accession>
<dbReference type="InterPro" id="IPR050232">
    <property type="entry name" value="FBL13/AtMIF1-like"/>
</dbReference>
<dbReference type="OrthoDB" id="612216at2759"/>
<gene>
    <name evidence="2" type="ORF">AQUCO_11900003v1</name>
</gene>
<dbReference type="PANTHER" id="PTHR31900">
    <property type="entry name" value="F-BOX/RNI SUPERFAMILY PROTEIN-RELATED"/>
    <property type="match status" value="1"/>
</dbReference>
<organism evidence="2 3">
    <name type="scientific">Aquilegia coerulea</name>
    <name type="common">Rocky mountain columbine</name>
    <dbReference type="NCBI Taxonomy" id="218851"/>
    <lineage>
        <taxon>Eukaryota</taxon>
        <taxon>Viridiplantae</taxon>
        <taxon>Streptophyta</taxon>
        <taxon>Embryophyta</taxon>
        <taxon>Tracheophyta</taxon>
        <taxon>Spermatophyta</taxon>
        <taxon>Magnoliopsida</taxon>
        <taxon>Ranunculales</taxon>
        <taxon>Ranunculaceae</taxon>
        <taxon>Thalictroideae</taxon>
        <taxon>Aquilegia</taxon>
    </lineage>
</organism>
<dbReference type="PANTHER" id="PTHR31900:SF30">
    <property type="entry name" value="SUPERFAMILY PROTEIN, PUTATIVE-RELATED"/>
    <property type="match status" value="1"/>
</dbReference>
<feature type="domain" description="F-box" evidence="1">
    <location>
        <begin position="16"/>
        <end position="54"/>
    </location>
</feature>
<dbReference type="Gene3D" id="1.20.1280.50">
    <property type="match status" value="1"/>
</dbReference>
<dbReference type="SUPFAM" id="SSF81383">
    <property type="entry name" value="F-box domain"/>
    <property type="match status" value="1"/>
</dbReference>
<protein>
    <recommendedName>
        <fullName evidence="1">F-box domain-containing protein</fullName>
    </recommendedName>
</protein>
<reference evidence="2 3" key="1">
    <citation type="submission" date="2017-09" db="EMBL/GenBank/DDBJ databases">
        <title>WGS assembly of Aquilegia coerulea Goldsmith.</title>
        <authorList>
            <person name="Hodges S."/>
            <person name="Kramer E."/>
            <person name="Nordborg M."/>
            <person name="Tomkins J."/>
            <person name="Borevitz J."/>
            <person name="Derieg N."/>
            <person name="Yan J."/>
            <person name="Mihaltcheva S."/>
            <person name="Hayes R.D."/>
            <person name="Rokhsar D."/>
        </authorList>
    </citation>
    <scope>NUCLEOTIDE SEQUENCE [LARGE SCALE GENOMIC DNA]</scope>
    <source>
        <strain evidence="3">cv. Goldsmith</strain>
    </source>
</reference>
<evidence type="ECO:0000313" key="3">
    <source>
        <dbReference type="Proteomes" id="UP000230069"/>
    </source>
</evidence>
<evidence type="ECO:0000313" key="2">
    <source>
        <dbReference type="EMBL" id="PIA25296.1"/>
    </source>
</evidence>
<name>A0A2G5C1Z0_AQUCA</name>
<dbReference type="Proteomes" id="UP000230069">
    <property type="component" value="Unassembled WGS sequence"/>
</dbReference>
<dbReference type="EMBL" id="KZ305135">
    <property type="protein sequence ID" value="PIA25296.1"/>
    <property type="molecule type" value="Genomic_DNA"/>
</dbReference>
<keyword evidence="3" id="KW-1185">Reference proteome</keyword>
<evidence type="ECO:0000259" key="1">
    <source>
        <dbReference type="Pfam" id="PF00646"/>
    </source>
</evidence>
<dbReference type="STRING" id="218851.A0A2G5C1Z0"/>